<comment type="similarity">
    <text evidence="1">Belongs to the bacterial solute-binding protein 3 family.</text>
</comment>
<dbReference type="SUPFAM" id="SSF53850">
    <property type="entry name" value="Periplasmic binding protein-like II"/>
    <property type="match status" value="1"/>
</dbReference>
<dbReference type="Gene3D" id="3.40.190.10">
    <property type="entry name" value="Periplasmic binding protein-like II"/>
    <property type="match status" value="2"/>
</dbReference>
<dbReference type="NCBIfam" id="TIGR03871">
    <property type="entry name" value="ABC_peri_MoxJ_2"/>
    <property type="match status" value="1"/>
</dbReference>
<dbReference type="PANTHER" id="PTHR35936:SF17">
    <property type="entry name" value="ARGININE-BINDING EXTRACELLULAR PROTEIN ARTP"/>
    <property type="match status" value="1"/>
</dbReference>
<reference evidence="4 5" key="1">
    <citation type="submission" date="2013-03" db="EMBL/GenBank/DDBJ databases">
        <title>Salinisphaera dokdonensis CL-ES53 Genome Sequencing.</title>
        <authorList>
            <person name="Li C."/>
            <person name="Lai Q."/>
            <person name="Shao Z."/>
        </authorList>
    </citation>
    <scope>NUCLEOTIDE SEQUENCE [LARGE SCALE GENOMIC DNA]</scope>
    <source>
        <strain evidence="4 5">CL-ES53</strain>
    </source>
</reference>
<dbReference type="EMBL" id="APND01000004">
    <property type="protein sequence ID" value="MES1930194.1"/>
    <property type="molecule type" value="Genomic_DNA"/>
</dbReference>
<feature type="domain" description="Solute-binding protein family 3/N-terminal" evidence="3">
    <location>
        <begin position="46"/>
        <end position="290"/>
    </location>
</feature>
<proteinExistence type="inferred from homology"/>
<name>A0ABV2B2T3_9GAMM</name>
<sequence>MTLEQYRNRSNLQALGLAAGAAVLWIAGTQASFAANRTVENPASETLYVCADPSNMPFSNDKREGFENKIAALFGEKLGVPVEYEWMPEQMGFGRNTIKRWLPEENRYACDLIISVGSAFEVGKTTLPYYRSTYAITYLKGQDLDSVDTPSDLAALPDKTKSDLRIGVFTGSPAGDWVIQQGLIGQIVSYRAQSGGYDVDPADMVTKDLAGGDIDVAVVWGPIAGYYARQVEGEDIKVVPFSREDGPMFDFPVSMGVRYGNDDWLNTVQGLIDDNHDEIIAILEDYGVPLVPLREEDRQVQEDDDD</sequence>
<keyword evidence="5" id="KW-1185">Reference proteome</keyword>
<dbReference type="RefSeq" id="WP_353112173.1">
    <property type="nucleotide sequence ID" value="NZ_APND01000004.1"/>
</dbReference>
<keyword evidence="2" id="KW-0732">Signal</keyword>
<dbReference type="SMART" id="SM00062">
    <property type="entry name" value="PBPb"/>
    <property type="match status" value="1"/>
</dbReference>
<evidence type="ECO:0000313" key="4">
    <source>
        <dbReference type="EMBL" id="MES1930194.1"/>
    </source>
</evidence>
<dbReference type="Proteomes" id="UP001460888">
    <property type="component" value="Unassembled WGS sequence"/>
</dbReference>
<evidence type="ECO:0000256" key="2">
    <source>
        <dbReference type="ARBA" id="ARBA00022729"/>
    </source>
</evidence>
<accession>A0ABV2B2T3</accession>
<dbReference type="InterPro" id="IPR001638">
    <property type="entry name" value="Solute-binding_3/MltF_N"/>
</dbReference>
<gene>
    <name evidence="4" type="ORF">SADO_13103</name>
</gene>
<comment type="caution">
    <text evidence="4">The sequence shown here is derived from an EMBL/GenBank/DDBJ whole genome shotgun (WGS) entry which is preliminary data.</text>
</comment>
<dbReference type="PANTHER" id="PTHR35936">
    <property type="entry name" value="MEMBRANE-BOUND LYTIC MUREIN TRANSGLYCOSYLASE F"/>
    <property type="match status" value="1"/>
</dbReference>
<evidence type="ECO:0000313" key="5">
    <source>
        <dbReference type="Proteomes" id="UP001460888"/>
    </source>
</evidence>
<protein>
    <submittedName>
        <fullName evidence="4">Extracellular solute-binding protein family 3</fullName>
    </submittedName>
</protein>
<evidence type="ECO:0000256" key="1">
    <source>
        <dbReference type="ARBA" id="ARBA00010333"/>
    </source>
</evidence>
<evidence type="ECO:0000259" key="3">
    <source>
        <dbReference type="SMART" id="SM00062"/>
    </source>
</evidence>
<dbReference type="InterPro" id="IPR022448">
    <property type="entry name" value="Quinoprotein_dehydrogenase"/>
</dbReference>
<organism evidence="4 5">
    <name type="scientific">Salinisphaera dokdonensis CL-ES53</name>
    <dbReference type="NCBI Taxonomy" id="1304272"/>
    <lineage>
        <taxon>Bacteria</taxon>
        <taxon>Pseudomonadati</taxon>
        <taxon>Pseudomonadota</taxon>
        <taxon>Gammaproteobacteria</taxon>
        <taxon>Salinisphaerales</taxon>
        <taxon>Salinisphaeraceae</taxon>
        <taxon>Salinisphaera</taxon>
    </lineage>
</organism>